<dbReference type="SUPFAM" id="SSF53474">
    <property type="entry name" value="alpha/beta-Hydrolases"/>
    <property type="match status" value="1"/>
</dbReference>
<feature type="domain" description="PDZ" evidence="6">
    <location>
        <begin position="327"/>
        <end position="394"/>
    </location>
</feature>
<reference evidence="7" key="1">
    <citation type="submission" date="2019-04" db="EMBL/GenBank/DDBJ databases">
        <authorList>
            <consortium name="Science for Life Laboratories"/>
        </authorList>
    </citation>
    <scope>NUCLEOTIDE SEQUENCE</scope>
    <source>
        <strain evidence="7">MBLW1</strain>
    </source>
</reference>
<evidence type="ECO:0000256" key="2">
    <source>
        <dbReference type="ARBA" id="ARBA00022670"/>
    </source>
</evidence>
<protein>
    <recommendedName>
        <fullName evidence="6">PDZ domain-containing protein</fullName>
    </recommendedName>
</protein>
<dbReference type="GO" id="GO:0004252">
    <property type="term" value="F:serine-type endopeptidase activity"/>
    <property type="evidence" value="ECO:0007669"/>
    <property type="project" value="InterPro"/>
</dbReference>
<dbReference type="Pfam" id="PF00326">
    <property type="entry name" value="Peptidase_S9"/>
    <property type="match status" value="1"/>
</dbReference>
<dbReference type="InterPro" id="IPR029058">
    <property type="entry name" value="AB_hydrolase_fold"/>
</dbReference>
<dbReference type="PANTHER" id="PTHR22939">
    <property type="entry name" value="SERINE PROTEASE FAMILY S1C HTRA-RELATED"/>
    <property type="match status" value="1"/>
</dbReference>
<dbReference type="KEGG" id="tim:GMBLW1_00710"/>
<gene>
    <name evidence="7" type="ORF">GMBLW1_00710</name>
</gene>
<dbReference type="Gene3D" id="2.30.42.10">
    <property type="match status" value="2"/>
</dbReference>
<dbReference type="InParanoid" id="A0A6C2YRV4"/>
<feature type="signal peptide" evidence="5">
    <location>
        <begin position="1"/>
        <end position="29"/>
    </location>
</feature>
<dbReference type="InterPro" id="IPR001478">
    <property type="entry name" value="PDZ"/>
</dbReference>
<dbReference type="Gene3D" id="3.40.50.1820">
    <property type="entry name" value="alpha/beta hydrolase"/>
    <property type="match status" value="1"/>
</dbReference>
<dbReference type="AlphaFoldDB" id="A0A6C2YRV4"/>
<dbReference type="SMART" id="SM00228">
    <property type="entry name" value="PDZ"/>
    <property type="match status" value="2"/>
</dbReference>
<dbReference type="PRINTS" id="PR00834">
    <property type="entry name" value="PROTEASES2C"/>
</dbReference>
<dbReference type="GO" id="GO:0006508">
    <property type="term" value="P:proteolysis"/>
    <property type="evidence" value="ECO:0007669"/>
    <property type="project" value="UniProtKB-KW"/>
</dbReference>
<keyword evidence="8" id="KW-1185">Reference proteome</keyword>
<keyword evidence="2 7" id="KW-0645">Protease</keyword>
<dbReference type="RefSeq" id="WP_162659035.1">
    <property type="nucleotide sequence ID" value="NZ_LR593887.1"/>
</dbReference>
<evidence type="ECO:0000256" key="4">
    <source>
        <dbReference type="SAM" id="MobiDB-lite"/>
    </source>
</evidence>
<sequence length="712" mass="76892">MMNRGRIVTWGVCLLALTMPTWFPTSAMAQPMADALNDANETVIKSAVMIAAPSVVKIETSGGAEVIGSGRSMIRKGIGPTTGLIVDADGFIITSAFNFVNKPTDIIVTIPGKGRHVAKVVATDRTRLLTLLKVEVKGLPVPKAIPLKEIQIGQWSIALGRTLDPNVDHPPSQSVGIISALGRIWGKAIQTDAKVSPVNYGGPIIGVDGRVQGVLVPASPQGEGETAGVEWYDSGIGFAIPLDDVFRVLPRLKTGKDLRAGLLGISQAAGNQYADLPKIGLVTPGSAAEKAGIQPGDLILSVDGKPVVNQAQVLHQLRPKYEGDVVSVKVKRGDKELDFPQIPLAGSLQVQPTPYLGILPMRDDPEPGVGIRQVLPKSPAEQAGLKMGDRILKIAPATAMQLRGFNGRDQFSQLVSTLPAGLEVKLEVKRAESKKTETITLRLGAMTDELPAKLEENSTAKKALEKPKPAPQPMGGPRPPMPMPMPMPMKDEPKEDAKKPAAKPETGLIRRNDPVVDRSYWMYVPPTYDPNISYGLVVWLHIPGQGGKDADTVLNVWDQICQKYHLIMVAPLSKNADGWLGSEMDDILATVQEVRKQYTIDPERVIAHGMGGGGQMAFYLGFNAREQFRGVAAIGAVPSSPPKDNLPGRRLSIFLTVGEKDPLRPEVLEAKPKLLEKQLPLLFRELPGMGKEYVDAPTFDELIRWIDSLDRI</sequence>
<dbReference type="Proteomes" id="UP000464378">
    <property type="component" value="Chromosome"/>
</dbReference>
<dbReference type="PANTHER" id="PTHR22939:SF129">
    <property type="entry name" value="SERINE PROTEASE HTRA2, MITOCHONDRIAL"/>
    <property type="match status" value="1"/>
</dbReference>
<feature type="compositionally biased region" description="Basic and acidic residues" evidence="4">
    <location>
        <begin position="489"/>
        <end position="499"/>
    </location>
</feature>
<feature type="compositionally biased region" description="Basic and acidic residues" evidence="4">
    <location>
        <begin position="458"/>
        <end position="468"/>
    </location>
</feature>
<evidence type="ECO:0000256" key="5">
    <source>
        <dbReference type="SAM" id="SignalP"/>
    </source>
</evidence>
<dbReference type="InterPro" id="IPR009003">
    <property type="entry name" value="Peptidase_S1_PA"/>
</dbReference>
<dbReference type="SUPFAM" id="SSF50494">
    <property type="entry name" value="Trypsin-like serine proteases"/>
    <property type="match status" value="1"/>
</dbReference>
<organism evidence="7">
    <name type="scientific">Tuwongella immobilis</name>
    <dbReference type="NCBI Taxonomy" id="692036"/>
    <lineage>
        <taxon>Bacteria</taxon>
        <taxon>Pseudomonadati</taxon>
        <taxon>Planctomycetota</taxon>
        <taxon>Planctomycetia</taxon>
        <taxon>Gemmatales</taxon>
        <taxon>Gemmataceae</taxon>
        <taxon>Tuwongella</taxon>
    </lineage>
</organism>
<dbReference type="InterPro" id="IPR001940">
    <property type="entry name" value="Peptidase_S1C"/>
</dbReference>
<dbReference type="EMBL" id="LR593887">
    <property type="protein sequence ID" value="VTS05145.1"/>
    <property type="molecule type" value="Genomic_DNA"/>
</dbReference>
<evidence type="ECO:0000256" key="1">
    <source>
        <dbReference type="ARBA" id="ARBA00010541"/>
    </source>
</evidence>
<name>A0A6C2YRV4_9BACT</name>
<dbReference type="PROSITE" id="PS50106">
    <property type="entry name" value="PDZ"/>
    <property type="match status" value="2"/>
</dbReference>
<evidence type="ECO:0000313" key="7">
    <source>
        <dbReference type="EMBL" id="VIP03889.1"/>
    </source>
</evidence>
<proteinExistence type="inferred from homology"/>
<comment type="similarity">
    <text evidence="1">Belongs to the peptidase S1C family.</text>
</comment>
<dbReference type="Gene3D" id="2.40.10.10">
    <property type="entry name" value="Trypsin-like serine proteases"/>
    <property type="match status" value="2"/>
</dbReference>
<dbReference type="EMBL" id="LR586016">
    <property type="protein sequence ID" value="VIP03889.1"/>
    <property type="molecule type" value="Genomic_DNA"/>
</dbReference>
<dbReference type="Pfam" id="PF13365">
    <property type="entry name" value="Trypsin_2"/>
    <property type="match status" value="1"/>
</dbReference>
<evidence type="ECO:0000256" key="3">
    <source>
        <dbReference type="ARBA" id="ARBA00022801"/>
    </source>
</evidence>
<feature type="region of interest" description="Disordered" evidence="4">
    <location>
        <begin position="458"/>
        <end position="504"/>
    </location>
</feature>
<dbReference type="InterPro" id="IPR036034">
    <property type="entry name" value="PDZ_sf"/>
</dbReference>
<feature type="domain" description="PDZ" evidence="6">
    <location>
        <begin position="251"/>
        <end position="334"/>
    </location>
</feature>
<dbReference type="CDD" id="cd06779">
    <property type="entry name" value="cpPDZ_Deg_HtrA-like"/>
    <property type="match status" value="1"/>
</dbReference>
<dbReference type="InterPro" id="IPR043504">
    <property type="entry name" value="Peptidase_S1_PA_chymotrypsin"/>
</dbReference>
<keyword evidence="5" id="KW-0732">Signal</keyword>
<evidence type="ECO:0000259" key="6">
    <source>
        <dbReference type="PROSITE" id="PS50106"/>
    </source>
</evidence>
<dbReference type="Pfam" id="PF13180">
    <property type="entry name" value="PDZ_2"/>
    <property type="match status" value="2"/>
</dbReference>
<keyword evidence="3" id="KW-0378">Hydrolase</keyword>
<dbReference type="SUPFAM" id="SSF50156">
    <property type="entry name" value="PDZ domain-like"/>
    <property type="match status" value="2"/>
</dbReference>
<evidence type="ECO:0000313" key="8">
    <source>
        <dbReference type="Proteomes" id="UP000464378"/>
    </source>
</evidence>
<feature type="chain" id="PRO_5036383927" description="PDZ domain-containing protein" evidence="5">
    <location>
        <begin position="30"/>
        <end position="712"/>
    </location>
</feature>
<feature type="compositionally biased region" description="Pro residues" evidence="4">
    <location>
        <begin position="469"/>
        <end position="487"/>
    </location>
</feature>
<accession>A0A6C2YRV4</accession>
<dbReference type="InterPro" id="IPR001375">
    <property type="entry name" value="Peptidase_S9_cat"/>
</dbReference>